<dbReference type="PANTHER" id="PTHR30185">
    <property type="entry name" value="CRYPTIC BETA-GLUCOSIDE BGL OPERON ANTITERMINATOR"/>
    <property type="match status" value="1"/>
</dbReference>
<evidence type="ECO:0000259" key="7">
    <source>
        <dbReference type="PROSITE" id="PS51099"/>
    </source>
</evidence>
<feature type="domain" description="PTS EIIB type-2" evidence="7">
    <location>
        <begin position="319"/>
        <end position="408"/>
    </location>
</feature>
<dbReference type="Gene3D" id="3.40.930.10">
    <property type="entry name" value="Mannitol-specific EII, Chain A"/>
    <property type="match status" value="1"/>
</dbReference>
<reference evidence="9" key="2">
    <citation type="submission" date="2021-04" db="EMBL/GenBank/DDBJ databases">
        <authorList>
            <person name="Gilroy R."/>
        </authorList>
    </citation>
    <scope>NUCLEOTIDE SEQUENCE</scope>
    <source>
        <strain evidence="9">3204</strain>
    </source>
</reference>
<dbReference type="PANTHER" id="PTHR30185:SF18">
    <property type="entry name" value="TRANSCRIPTIONAL REGULATOR MTLR"/>
    <property type="match status" value="1"/>
</dbReference>
<dbReference type="EMBL" id="DXCM01000067">
    <property type="protein sequence ID" value="HIY93071.1"/>
    <property type="molecule type" value="Genomic_DNA"/>
</dbReference>
<dbReference type="GO" id="GO:0006355">
    <property type="term" value="P:regulation of DNA-templated transcription"/>
    <property type="evidence" value="ECO:0007669"/>
    <property type="project" value="InterPro"/>
</dbReference>
<evidence type="ECO:0000259" key="6">
    <source>
        <dbReference type="PROSITE" id="PS51094"/>
    </source>
</evidence>
<organism evidence="9 10">
    <name type="scientific">Candidatus Companilactobacillus pullicola</name>
    <dbReference type="NCBI Taxonomy" id="2838523"/>
    <lineage>
        <taxon>Bacteria</taxon>
        <taxon>Bacillati</taxon>
        <taxon>Bacillota</taxon>
        <taxon>Bacilli</taxon>
        <taxon>Lactobacillales</taxon>
        <taxon>Lactobacillaceae</taxon>
        <taxon>Companilactobacillus</taxon>
    </lineage>
</organism>
<evidence type="ECO:0000313" key="10">
    <source>
        <dbReference type="Proteomes" id="UP000824013"/>
    </source>
</evidence>
<dbReference type="SUPFAM" id="SSF52794">
    <property type="entry name" value="PTS system IIB component-like"/>
    <property type="match status" value="1"/>
</dbReference>
<dbReference type="Gene3D" id="1.10.1790.10">
    <property type="entry name" value="PRD domain"/>
    <property type="match status" value="1"/>
</dbReference>
<dbReference type="InterPro" id="IPR011608">
    <property type="entry name" value="PRD"/>
</dbReference>
<reference evidence="9" key="1">
    <citation type="journal article" date="2021" name="PeerJ">
        <title>Extensive microbial diversity within the chicken gut microbiome revealed by metagenomics and culture.</title>
        <authorList>
            <person name="Gilroy R."/>
            <person name="Ravi A."/>
            <person name="Getino M."/>
            <person name="Pursley I."/>
            <person name="Horton D.L."/>
            <person name="Alikhan N.F."/>
            <person name="Baker D."/>
            <person name="Gharbi K."/>
            <person name="Hall N."/>
            <person name="Watson M."/>
            <person name="Adriaenssens E.M."/>
            <person name="Foster-Nyarko E."/>
            <person name="Jarju S."/>
            <person name="Secka A."/>
            <person name="Antonio M."/>
            <person name="Oren A."/>
            <person name="Chaudhuri R.R."/>
            <person name="La Ragione R."/>
            <person name="Hildebrand F."/>
            <person name="Pallen M.J."/>
        </authorList>
    </citation>
    <scope>NUCLEOTIDE SEQUENCE</scope>
    <source>
        <strain evidence="9">3204</strain>
    </source>
</reference>
<evidence type="ECO:0000259" key="8">
    <source>
        <dbReference type="PROSITE" id="PS51372"/>
    </source>
</evidence>
<evidence type="ECO:0000256" key="3">
    <source>
        <dbReference type="ARBA" id="ARBA00023015"/>
    </source>
</evidence>
<dbReference type="AlphaFoldDB" id="A0A9D1ZPI2"/>
<evidence type="ECO:0000313" key="9">
    <source>
        <dbReference type="EMBL" id="HIY93071.1"/>
    </source>
</evidence>
<evidence type="ECO:0000256" key="2">
    <source>
        <dbReference type="ARBA" id="ARBA00022737"/>
    </source>
</evidence>
<dbReference type="InterPro" id="IPR036634">
    <property type="entry name" value="PRD_sf"/>
</dbReference>
<dbReference type="SUPFAM" id="SSF55804">
    <property type="entry name" value="Phoshotransferase/anion transport protein"/>
    <property type="match status" value="1"/>
</dbReference>
<keyword evidence="4" id="KW-0010">Activator</keyword>
<dbReference type="CDD" id="cd05568">
    <property type="entry name" value="PTS_IIB_bgl_like"/>
    <property type="match status" value="1"/>
</dbReference>
<keyword evidence="3" id="KW-0805">Transcription regulation</keyword>
<dbReference type="SUPFAM" id="SSF63520">
    <property type="entry name" value="PTS-regulatory domain, PRD"/>
    <property type="match status" value="1"/>
</dbReference>
<dbReference type="PROSITE" id="PS51094">
    <property type="entry name" value="PTS_EIIA_TYPE_2"/>
    <property type="match status" value="1"/>
</dbReference>
<evidence type="ECO:0000256" key="4">
    <source>
        <dbReference type="ARBA" id="ARBA00023159"/>
    </source>
</evidence>
<keyword evidence="5" id="KW-0804">Transcription</keyword>
<protein>
    <submittedName>
        <fullName evidence="9">PTS sugar transporter subunit IIA</fullName>
    </submittedName>
</protein>
<feature type="domain" description="PTS EIIA type-2" evidence="6">
    <location>
        <begin position="419"/>
        <end position="551"/>
    </location>
</feature>
<dbReference type="Pfam" id="PF05043">
    <property type="entry name" value="Mga"/>
    <property type="match status" value="1"/>
</dbReference>
<keyword evidence="1" id="KW-0808">Transferase</keyword>
<dbReference type="Gene3D" id="3.40.50.2300">
    <property type="match status" value="1"/>
</dbReference>
<dbReference type="InterPro" id="IPR007737">
    <property type="entry name" value="Mga_HTH"/>
</dbReference>
<dbReference type="Pfam" id="PF00359">
    <property type="entry name" value="PTS_EIIA_2"/>
    <property type="match status" value="1"/>
</dbReference>
<evidence type="ECO:0000256" key="5">
    <source>
        <dbReference type="ARBA" id="ARBA00023163"/>
    </source>
</evidence>
<sequence length="551" mass="63209">MKAEQNLNSKDRKYVILLRLLNGEHLSYQQLSDEYLVSRSSIANDIVGIKKILSEDNMVLTFDNSGSYLNGGEIPKQRVLKRLIVDFINDSNMDKSLLPLFLDEKLYGKIKKIFQNILQQSSLEVPESYLQDILISTVIVIQRGKLGLHVELPDKRQFGKLFFQFDKYPLVYELLKAIETNNIYKFIEPEFRYLSYVILGNGFKYFMTDAKIPNEFRIKVRNLISKVGNGINVDFKQDSQLESDLLIHLYQLVLRLQAHTSVVNPLLPDIRKNYRKLFGVVWYALNDFGNENDLKISADEVGFVTIHFQAALERNKKVKKILFVCPNGIGTSSFITAKLRRILPDVTLIEIVSIHNLAKQDLSDVDLIISTVDIQNKSIPIVRISPIITDQDIKRVMSKYIDITLAQSNKEIIENDGSLIPTVDSLKGHVFFGSVKDSNEAIDFLQKKNHWNTRERAEEFKESVIKREEIQSTYLGNGFAIPHGKPTLVDKTNISILILDKPILWGSSQVDVVALLMIRKNDNAYIEPFMNLLMKGIEDKSWFVSKMMEVK</sequence>
<accession>A0A9D1ZPI2</accession>
<dbReference type="Pfam" id="PF00874">
    <property type="entry name" value="PRD"/>
    <property type="match status" value="1"/>
</dbReference>
<dbReference type="GO" id="GO:0009401">
    <property type="term" value="P:phosphoenolpyruvate-dependent sugar phosphotransferase system"/>
    <property type="evidence" value="ECO:0007669"/>
    <property type="project" value="InterPro"/>
</dbReference>
<dbReference type="Proteomes" id="UP000824013">
    <property type="component" value="Unassembled WGS sequence"/>
</dbReference>
<dbReference type="InterPro" id="IPR036095">
    <property type="entry name" value="PTS_EIIB-like_sf"/>
</dbReference>
<keyword evidence="2" id="KW-0677">Repeat</keyword>
<dbReference type="InterPro" id="IPR013011">
    <property type="entry name" value="PTS_EIIB_2"/>
</dbReference>
<feature type="domain" description="PRD" evidence="8">
    <location>
        <begin position="211"/>
        <end position="318"/>
    </location>
</feature>
<dbReference type="Pfam" id="PF02302">
    <property type="entry name" value="PTS_IIB"/>
    <property type="match status" value="1"/>
</dbReference>
<comment type="caution">
    <text evidence="9">The sequence shown here is derived from an EMBL/GenBank/DDBJ whole genome shotgun (WGS) entry which is preliminary data.</text>
</comment>
<proteinExistence type="predicted"/>
<gene>
    <name evidence="9" type="ORF">H9820_09060</name>
</gene>
<keyword evidence="9" id="KW-0813">Transport</keyword>
<dbReference type="InterPro" id="IPR050661">
    <property type="entry name" value="BglG_antiterminators"/>
</dbReference>
<dbReference type="PROSITE" id="PS51372">
    <property type="entry name" value="PRD_2"/>
    <property type="match status" value="1"/>
</dbReference>
<evidence type="ECO:0000256" key="1">
    <source>
        <dbReference type="ARBA" id="ARBA00022679"/>
    </source>
</evidence>
<name>A0A9D1ZPI2_9LACO</name>
<dbReference type="GO" id="GO:0008982">
    <property type="term" value="F:protein-N(PI)-phosphohistidine-sugar phosphotransferase activity"/>
    <property type="evidence" value="ECO:0007669"/>
    <property type="project" value="InterPro"/>
</dbReference>
<keyword evidence="9" id="KW-0762">Sugar transport</keyword>
<dbReference type="PROSITE" id="PS51099">
    <property type="entry name" value="PTS_EIIB_TYPE_2"/>
    <property type="match status" value="1"/>
</dbReference>
<dbReference type="InterPro" id="IPR016152">
    <property type="entry name" value="PTrfase/Anion_transptr"/>
</dbReference>
<dbReference type="InterPro" id="IPR003501">
    <property type="entry name" value="PTS_EIIB_2/3"/>
</dbReference>
<dbReference type="InterPro" id="IPR002178">
    <property type="entry name" value="PTS_EIIA_type-2_dom"/>
</dbReference>